<name>A0ABS3WI96_9BACL</name>
<evidence type="ECO:0000313" key="2">
    <source>
        <dbReference type="EMBL" id="MBO7748040.1"/>
    </source>
</evidence>
<protein>
    <submittedName>
        <fullName evidence="2">Uncharacterized protein</fullName>
    </submittedName>
</protein>
<feature type="compositionally biased region" description="Basic and acidic residues" evidence="1">
    <location>
        <begin position="159"/>
        <end position="174"/>
    </location>
</feature>
<comment type="caution">
    <text evidence="2">The sequence shown here is derived from an EMBL/GenBank/DDBJ whole genome shotgun (WGS) entry which is preliminary data.</text>
</comment>
<sequence length="253" mass="26705">MNVTVYAAATPAGSWAGWTIAPEVDFAYWLDAGYRAEAERAAMRWDCERRGAEASWAPDEAGGRAAASGIREKQGAGDAPDGRFGAEEASLGTSEAERAAMRRGKEKRSEEGTPVGRFGGASLGTSEAERAAMRRDKEKQSEDGTPMDRFGGASLGTSEAERAAMRQDKEKQSEDGTPMGRFGDGTVHRARSEAERAGEGEGGRPGDAMGGETVRLVAWPVPLPLGHALQVAARWPGGRLAGGRLEAALSRLV</sequence>
<feature type="region of interest" description="Disordered" evidence="1">
    <location>
        <begin position="53"/>
        <end position="211"/>
    </location>
</feature>
<proteinExistence type="predicted"/>
<evidence type="ECO:0000313" key="3">
    <source>
        <dbReference type="Proteomes" id="UP000670947"/>
    </source>
</evidence>
<feature type="compositionally biased region" description="Basic and acidic residues" evidence="1">
    <location>
        <begin position="70"/>
        <end position="86"/>
    </location>
</feature>
<dbReference type="RefSeq" id="WP_208850646.1">
    <property type="nucleotide sequence ID" value="NZ_JAGGDJ010000045.1"/>
</dbReference>
<accession>A0ABS3WI96</accession>
<feature type="compositionally biased region" description="Basic and acidic residues" evidence="1">
    <location>
        <begin position="127"/>
        <end position="142"/>
    </location>
</feature>
<dbReference type="Proteomes" id="UP000670947">
    <property type="component" value="Unassembled WGS sequence"/>
</dbReference>
<dbReference type="EMBL" id="JAGGDJ010000045">
    <property type="protein sequence ID" value="MBO7748040.1"/>
    <property type="molecule type" value="Genomic_DNA"/>
</dbReference>
<feature type="non-terminal residue" evidence="2">
    <location>
        <position position="253"/>
    </location>
</feature>
<reference evidence="2 3" key="1">
    <citation type="submission" date="2021-03" db="EMBL/GenBank/DDBJ databases">
        <title>Paenibacillus artemisicola MWE-103 whole genome sequence.</title>
        <authorList>
            <person name="Ham Y.J."/>
        </authorList>
    </citation>
    <scope>NUCLEOTIDE SEQUENCE [LARGE SCALE GENOMIC DNA]</scope>
    <source>
        <strain evidence="2 3">MWE-103</strain>
    </source>
</reference>
<feature type="compositionally biased region" description="Basic and acidic residues" evidence="1">
    <location>
        <begin position="186"/>
        <end position="204"/>
    </location>
</feature>
<evidence type="ECO:0000256" key="1">
    <source>
        <dbReference type="SAM" id="MobiDB-lite"/>
    </source>
</evidence>
<gene>
    <name evidence="2" type="ORF">I8J29_27985</name>
</gene>
<organism evidence="2 3">
    <name type="scientific">Paenibacillus artemisiicola</name>
    <dbReference type="NCBI Taxonomy" id="1172618"/>
    <lineage>
        <taxon>Bacteria</taxon>
        <taxon>Bacillati</taxon>
        <taxon>Bacillota</taxon>
        <taxon>Bacilli</taxon>
        <taxon>Bacillales</taxon>
        <taxon>Paenibacillaceae</taxon>
        <taxon>Paenibacillus</taxon>
    </lineage>
</organism>
<keyword evidence="3" id="KW-1185">Reference proteome</keyword>